<dbReference type="EMBL" id="JAIMBW010000001">
    <property type="protein sequence ID" value="MBY4895276.1"/>
    <property type="molecule type" value="Genomic_DNA"/>
</dbReference>
<protein>
    <recommendedName>
        <fullName evidence="3">Hpr(Ser) kinase/phosphatase</fullName>
    </recommendedName>
</protein>
<accession>A0A975TW71</accession>
<dbReference type="AlphaFoldDB" id="A0A975TW71"/>
<dbReference type="SUPFAM" id="SSF53795">
    <property type="entry name" value="PEP carboxykinase-like"/>
    <property type="match status" value="1"/>
</dbReference>
<proteinExistence type="predicted"/>
<dbReference type="EMBL" id="CP078073">
    <property type="protein sequence ID" value="QXL87871.1"/>
    <property type="molecule type" value="Genomic_DNA"/>
</dbReference>
<name>A0A975TW71_9RHOB</name>
<evidence type="ECO:0000313" key="2">
    <source>
        <dbReference type="Proteomes" id="UP000693972"/>
    </source>
</evidence>
<dbReference type="Proteomes" id="UP000693972">
    <property type="component" value="Unassembled WGS sequence"/>
</dbReference>
<evidence type="ECO:0000313" key="1">
    <source>
        <dbReference type="EMBL" id="QXL87871.1"/>
    </source>
</evidence>
<evidence type="ECO:0008006" key="3">
    <source>
        <dbReference type="Google" id="ProtNLM"/>
    </source>
</evidence>
<organism evidence="1">
    <name type="scientific">Gymnodinialimonas phycosphaerae</name>
    <dbReference type="NCBI Taxonomy" id="2841589"/>
    <lineage>
        <taxon>Bacteria</taxon>
        <taxon>Pseudomonadati</taxon>
        <taxon>Pseudomonadota</taxon>
        <taxon>Alphaproteobacteria</taxon>
        <taxon>Rhodobacterales</taxon>
        <taxon>Paracoccaceae</taxon>
        <taxon>Gymnodinialimonas</taxon>
    </lineage>
</organism>
<sequence length="332" mass="35657">MPDRTYRALGYTIQSDVELEGLPEGTAPASRDTPLRFTVQGKQVAWPPAGGTVTSPAHLDPHAPLPANTLVLYEHDPDTWDWFAAFDGLPTTSVRCNLADRSITFTCAEALDPFRVSYHLISPVLPFWCRRDGRLTLHGAVIDIGGEAVIVLGEKGMGKSTICAAFIQKGCAIHSEDVAAISADLASVYRGSSVLRIEADTASAILGDGIRLHQPAFSKPLLKTDRSTAPLGRDSLPIRAILELAPFSDVPCPGLSRVGGHGAKMSLLRHLSSKAYPVPTAVKKHEFIAATALADRIPVFRIERPRDLAALGDTVDKVIACRDTMGDVSHVQ</sequence>
<dbReference type="InterPro" id="IPR027417">
    <property type="entry name" value="P-loop_NTPase"/>
</dbReference>
<reference evidence="1 2" key="1">
    <citation type="submission" date="2021-07" db="EMBL/GenBank/DDBJ databases">
        <title>Karlodiniumbacter phycospheric gen. nov., sp. nov., a phycosphere bacterium isolated from karlodinium veneficum.</title>
        <authorList>
            <person name="Peng Y."/>
            <person name="Jiang L."/>
            <person name="Lee J."/>
        </authorList>
    </citation>
    <scope>NUCLEOTIDE SEQUENCE</scope>
    <source>
        <strain evidence="1 2">N5</strain>
    </source>
</reference>
<keyword evidence="2" id="KW-1185">Reference proteome</keyword>
<dbReference type="RefSeq" id="WP_257894719.1">
    <property type="nucleotide sequence ID" value="NZ_JAIMBW010000001.1"/>
</dbReference>
<gene>
    <name evidence="1" type="ORF">KUL25_21145</name>
</gene>
<dbReference type="Gene3D" id="3.40.50.300">
    <property type="entry name" value="P-loop containing nucleotide triphosphate hydrolases"/>
    <property type="match status" value="1"/>
</dbReference>